<dbReference type="AlphaFoldDB" id="A0AAV7KSI8"/>
<reference evidence="1" key="1">
    <citation type="journal article" date="2022" name="bioRxiv">
        <title>Sequencing and chromosome-scale assembly of the giantPleurodeles waltlgenome.</title>
        <authorList>
            <person name="Brown T."/>
            <person name="Elewa A."/>
            <person name="Iarovenko S."/>
            <person name="Subramanian E."/>
            <person name="Araus A.J."/>
            <person name="Petzold A."/>
            <person name="Susuki M."/>
            <person name="Suzuki K.-i.T."/>
            <person name="Hayashi T."/>
            <person name="Toyoda A."/>
            <person name="Oliveira C."/>
            <person name="Osipova E."/>
            <person name="Leigh N.D."/>
            <person name="Simon A."/>
            <person name="Yun M.H."/>
        </authorList>
    </citation>
    <scope>NUCLEOTIDE SEQUENCE</scope>
    <source>
        <strain evidence="1">20211129_DDA</strain>
        <tissue evidence="1">Liver</tissue>
    </source>
</reference>
<dbReference type="Proteomes" id="UP001066276">
    <property type="component" value="Chromosome 12"/>
</dbReference>
<gene>
    <name evidence="1" type="ORF">NDU88_002380</name>
</gene>
<dbReference type="EMBL" id="JANPWB010000016">
    <property type="protein sequence ID" value="KAJ1082212.1"/>
    <property type="molecule type" value="Genomic_DNA"/>
</dbReference>
<keyword evidence="2" id="KW-1185">Reference proteome</keyword>
<evidence type="ECO:0000313" key="1">
    <source>
        <dbReference type="EMBL" id="KAJ1082212.1"/>
    </source>
</evidence>
<protein>
    <submittedName>
        <fullName evidence="1">Uncharacterized protein</fullName>
    </submittedName>
</protein>
<organism evidence="1 2">
    <name type="scientific">Pleurodeles waltl</name>
    <name type="common">Iberian ribbed newt</name>
    <dbReference type="NCBI Taxonomy" id="8319"/>
    <lineage>
        <taxon>Eukaryota</taxon>
        <taxon>Metazoa</taxon>
        <taxon>Chordata</taxon>
        <taxon>Craniata</taxon>
        <taxon>Vertebrata</taxon>
        <taxon>Euteleostomi</taxon>
        <taxon>Amphibia</taxon>
        <taxon>Batrachia</taxon>
        <taxon>Caudata</taxon>
        <taxon>Salamandroidea</taxon>
        <taxon>Salamandridae</taxon>
        <taxon>Pleurodelinae</taxon>
        <taxon>Pleurodeles</taxon>
    </lineage>
</organism>
<comment type="caution">
    <text evidence="1">The sequence shown here is derived from an EMBL/GenBank/DDBJ whole genome shotgun (WGS) entry which is preliminary data.</text>
</comment>
<evidence type="ECO:0000313" key="2">
    <source>
        <dbReference type="Proteomes" id="UP001066276"/>
    </source>
</evidence>
<sequence length="133" mass="15165">MGGCAAMVRRLSFVPLEFVQRCRGLGTVILRAVSTRDPRQVGVVGTAAWAFRGPYCGYLGWTVDLHCPGGDTSYHLSVEVRWGGIGKPRHRGDTQWSNILHLCRFHSDRLIWEGLERHWRCRPQRRSPHVLNC</sequence>
<accession>A0AAV7KSI8</accession>
<proteinExistence type="predicted"/>
<name>A0AAV7KSI8_PLEWA</name>